<dbReference type="eggNOG" id="COG0758">
    <property type="taxonomic scope" value="Bacteria"/>
</dbReference>
<dbReference type="RefSeq" id="WP_016442233.1">
    <property type="nucleotide sequence ID" value="NZ_KE150262.1"/>
</dbReference>
<dbReference type="PANTHER" id="PTHR43022:SF1">
    <property type="entry name" value="PROTEIN SMF"/>
    <property type="match status" value="1"/>
</dbReference>
<evidence type="ECO:0000313" key="4">
    <source>
        <dbReference type="Proteomes" id="UP000014393"/>
    </source>
</evidence>
<dbReference type="SUPFAM" id="SSF102405">
    <property type="entry name" value="MCP/YpsA-like"/>
    <property type="match status" value="1"/>
</dbReference>
<dbReference type="InterPro" id="IPR003488">
    <property type="entry name" value="DprA"/>
</dbReference>
<dbReference type="EMBL" id="AGWM01000007">
    <property type="protein sequence ID" value="EPD27241.1"/>
    <property type="molecule type" value="Genomic_DNA"/>
</dbReference>
<dbReference type="InterPro" id="IPR057666">
    <property type="entry name" value="DrpA_SLOG"/>
</dbReference>
<keyword evidence="4" id="KW-1185">Reference proteome</keyword>
<dbReference type="AlphaFoldDB" id="S2VKC0"/>
<comment type="similarity">
    <text evidence="1">Belongs to the DprA/Smf family.</text>
</comment>
<organism evidence="3 4">
    <name type="scientific">Actinotignum schaalii FB123-CNA-2</name>
    <dbReference type="NCBI Taxonomy" id="883067"/>
    <lineage>
        <taxon>Bacteria</taxon>
        <taxon>Bacillati</taxon>
        <taxon>Actinomycetota</taxon>
        <taxon>Actinomycetes</taxon>
        <taxon>Actinomycetales</taxon>
        <taxon>Actinomycetaceae</taxon>
        <taxon>Actinotignum</taxon>
    </lineage>
</organism>
<reference evidence="3 4" key="1">
    <citation type="submission" date="2013-05" db="EMBL/GenBank/DDBJ databases">
        <title>The Genome Sequence of Actinobaculum schaalii FB123-CNA2.</title>
        <authorList>
            <consortium name="The Broad Institute Genomics Platform"/>
            <person name="Earl A."/>
            <person name="Ward D."/>
            <person name="Feldgarden M."/>
            <person name="Gevers D."/>
            <person name="Saerens B."/>
            <person name="Vaneechoutte M."/>
            <person name="Walker B."/>
            <person name="Young S."/>
            <person name="Zeng Q."/>
            <person name="Gargeya S."/>
            <person name="Fitzgerald M."/>
            <person name="Haas B."/>
            <person name="Abouelleil A."/>
            <person name="Allen A.W."/>
            <person name="Alvarado L."/>
            <person name="Arachchi H.M."/>
            <person name="Berlin A.M."/>
            <person name="Chapman S.B."/>
            <person name="Gainer-Dewar J."/>
            <person name="Goldberg J."/>
            <person name="Griggs A."/>
            <person name="Gujja S."/>
            <person name="Hansen M."/>
            <person name="Howarth C."/>
            <person name="Imamovic A."/>
            <person name="Ireland A."/>
            <person name="Larimer J."/>
            <person name="McCowan C."/>
            <person name="Murphy C."/>
            <person name="Pearson M."/>
            <person name="Poon T.W."/>
            <person name="Priest M."/>
            <person name="Roberts A."/>
            <person name="Saif S."/>
            <person name="Shea T."/>
            <person name="Sisk P."/>
            <person name="Sykes S."/>
            <person name="Wortman J."/>
            <person name="Nusbaum C."/>
            <person name="Birren B."/>
        </authorList>
    </citation>
    <scope>NUCLEOTIDE SEQUENCE [LARGE SCALE GENOMIC DNA]</scope>
    <source>
        <strain evidence="3 4">FB123-CNA-2</strain>
    </source>
</reference>
<dbReference type="OrthoDB" id="9785707at2"/>
<dbReference type="Proteomes" id="UP000014393">
    <property type="component" value="Unassembled WGS sequence"/>
</dbReference>
<comment type="caution">
    <text evidence="3">The sequence shown here is derived from an EMBL/GenBank/DDBJ whole genome shotgun (WGS) entry which is preliminary data.</text>
</comment>
<proteinExistence type="inferred from homology"/>
<dbReference type="HOGENOM" id="CLU_029601_3_1_11"/>
<evidence type="ECO:0000256" key="1">
    <source>
        <dbReference type="ARBA" id="ARBA00006525"/>
    </source>
</evidence>
<dbReference type="GO" id="GO:0009294">
    <property type="term" value="P:DNA-mediated transformation"/>
    <property type="evidence" value="ECO:0007669"/>
    <property type="project" value="InterPro"/>
</dbReference>
<dbReference type="PANTHER" id="PTHR43022">
    <property type="entry name" value="PROTEIN SMF"/>
    <property type="match status" value="1"/>
</dbReference>
<dbReference type="Pfam" id="PF02481">
    <property type="entry name" value="DNA_processg_A"/>
    <property type="match status" value="1"/>
</dbReference>
<dbReference type="PATRIC" id="fig|883067.3.peg.595"/>
<evidence type="ECO:0000313" key="3">
    <source>
        <dbReference type="EMBL" id="EPD27241.1"/>
    </source>
</evidence>
<name>S2VKC0_9ACTO</name>
<dbReference type="Gene3D" id="3.40.50.450">
    <property type="match status" value="1"/>
</dbReference>
<gene>
    <name evidence="3" type="ORF">HMPREF9237_00598</name>
</gene>
<evidence type="ECO:0000259" key="2">
    <source>
        <dbReference type="Pfam" id="PF02481"/>
    </source>
</evidence>
<accession>S2VKC0</accession>
<protein>
    <submittedName>
        <fullName evidence="3">DNA protecting protein DprA</fullName>
    </submittedName>
</protein>
<sequence>MSQLVDILALARKTNKKITQPVRLATLLYEGIDAALMEVDPGALQPCQLEREQAAHDIATWNERGINILSVVDHDYPQYLAQVREAPLLIYYEGKIEPVDRAVAIVGSRQATREDCERARVIAHLMVEQGYSVASGLARGIDTAAHEGTLEATGRTIAVMGTGIDITYPPENTQLRSRIVESGGLVLTQFEPGAPPTKVSFPMRNATMSGYSQATIVVAAGEYSGTRNQVRAALAHGRSVILLAPVVRETQWARKLVGNPGVYIASSMKDIREALESIARAYNLFALT</sequence>
<feature type="domain" description="Smf/DprA SLOG" evidence="2">
    <location>
        <begin position="68"/>
        <end position="272"/>
    </location>
</feature>